<proteinExistence type="predicted"/>
<dbReference type="PANTHER" id="PTHR25462">
    <property type="entry name" value="BONUS, ISOFORM C-RELATED"/>
    <property type="match status" value="1"/>
</dbReference>
<sequence length="629" mass="70916">MAEKTKEEKAPSSSENLTCPLCLDIFDEATILTSCGHTFCRKCLKNYDLSHQDLDHMLCPLCRKITKLSANRVDDFLTNVTVNGLVDNYHAQCGGMNSVLEMRPKCTACKFQQDAVSFCCTCNNYICDRCLDCHQFLKVYEDHEIVSIQDINNGKVRIGHLSEKCCIHRQENKDMFCEDCKVHVCLKCVIVGHQNHKIKNQADFEQQLRLKVNDLVQRCAAKKTELEKNIQNVEVQRHEVYVAVQKLLDDVSQAYSIKAKKLDENHRNLIEQINALKRSFDDNLNVLKFNNRQRIKSICSSITLVANDRLGRLETDNLSAHTLLCEELDAMLKKATDHTSAAAITKKAQKKRFKPADTRLDLGSISESDPKLQVIQCVDLWGLMWGMTQYSDDSVAIGYYRTHGIDIIDSAGKKHQYANIPSNMECNALVFQQDRSLCVSGDSKEAHIYSPNGSRKSTIHVKGNAILFRLNRSPSDEILIANNEKQVYIYDPTGSTLKHTVPTKHNETSQVSATRSGLIVTSSCNTNPSVLTVYDRDGNAGKSLQAPDDVYLYAAVDGQDRVYVASVDQANGIVVIRLYDLDGLNLKEIVEFNVLNLTLGYSWCYFESLSPDILAFACEMKLYFIKVTL</sequence>
<dbReference type="SMART" id="SM00336">
    <property type="entry name" value="BBOX"/>
    <property type="match status" value="2"/>
</dbReference>
<evidence type="ECO:0000259" key="8">
    <source>
        <dbReference type="PROSITE" id="PS50119"/>
    </source>
</evidence>
<dbReference type="RefSeq" id="XP_030835060.1">
    <property type="nucleotide sequence ID" value="XM_030979200.1"/>
</dbReference>
<dbReference type="GO" id="GO:0061630">
    <property type="term" value="F:ubiquitin protein ligase activity"/>
    <property type="evidence" value="ECO:0000318"/>
    <property type="project" value="GO_Central"/>
</dbReference>
<evidence type="ECO:0000256" key="2">
    <source>
        <dbReference type="ARBA" id="ARBA00022723"/>
    </source>
</evidence>
<dbReference type="InParanoid" id="A0A7M7NE59"/>
<reference evidence="10" key="1">
    <citation type="submission" date="2015-02" db="EMBL/GenBank/DDBJ databases">
        <title>Genome sequencing for Strongylocentrotus purpuratus.</title>
        <authorList>
            <person name="Murali S."/>
            <person name="Liu Y."/>
            <person name="Vee V."/>
            <person name="English A."/>
            <person name="Wang M."/>
            <person name="Skinner E."/>
            <person name="Han Y."/>
            <person name="Muzny D.M."/>
            <person name="Worley K.C."/>
            <person name="Gibbs R.A."/>
        </authorList>
    </citation>
    <scope>NUCLEOTIDE SEQUENCE</scope>
</reference>
<dbReference type="PROSITE" id="PS50089">
    <property type="entry name" value="ZF_RING_2"/>
    <property type="match status" value="1"/>
</dbReference>
<evidence type="ECO:0000313" key="9">
    <source>
        <dbReference type="EnsemblMetazoa" id="XP_030835060"/>
    </source>
</evidence>
<keyword evidence="1" id="KW-0597">Phosphoprotein</keyword>
<keyword evidence="2" id="KW-0479">Metal-binding</keyword>
<keyword evidence="3 5" id="KW-0863">Zinc-finger</keyword>
<keyword evidence="4" id="KW-0862">Zinc</keyword>
<evidence type="ECO:0000256" key="3">
    <source>
        <dbReference type="ARBA" id="ARBA00022771"/>
    </source>
</evidence>
<reference evidence="9" key="2">
    <citation type="submission" date="2021-01" db="UniProtKB">
        <authorList>
            <consortium name="EnsemblMetazoa"/>
        </authorList>
    </citation>
    <scope>IDENTIFICATION</scope>
</reference>
<dbReference type="InterPro" id="IPR013083">
    <property type="entry name" value="Znf_RING/FYVE/PHD"/>
</dbReference>
<organism evidence="9 10">
    <name type="scientific">Strongylocentrotus purpuratus</name>
    <name type="common">Purple sea urchin</name>
    <dbReference type="NCBI Taxonomy" id="7668"/>
    <lineage>
        <taxon>Eukaryota</taxon>
        <taxon>Metazoa</taxon>
        <taxon>Echinodermata</taxon>
        <taxon>Eleutherozoa</taxon>
        <taxon>Echinozoa</taxon>
        <taxon>Echinoidea</taxon>
        <taxon>Euechinoidea</taxon>
        <taxon>Echinacea</taxon>
        <taxon>Camarodonta</taxon>
        <taxon>Echinidea</taxon>
        <taxon>Strongylocentrotidae</taxon>
        <taxon>Strongylocentrotus</taxon>
    </lineage>
</organism>
<evidence type="ECO:0000256" key="1">
    <source>
        <dbReference type="ARBA" id="ARBA00022553"/>
    </source>
</evidence>
<dbReference type="InterPro" id="IPR047153">
    <property type="entry name" value="TRIM45/56/19-like"/>
</dbReference>
<dbReference type="PANTHER" id="PTHR25462:SF229">
    <property type="entry name" value="TRANSCRIPTION INTERMEDIARY FACTOR 1-BETA"/>
    <property type="match status" value="1"/>
</dbReference>
<dbReference type="EnsemblMetazoa" id="XM_030979200">
    <property type="protein sequence ID" value="XP_030835060"/>
    <property type="gene ID" value="LOC115921600"/>
</dbReference>
<feature type="domain" description="RING-type" evidence="7">
    <location>
        <begin position="19"/>
        <end position="63"/>
    </location>
</feature>
<dbReference type="KEGG" id="spu:115921600"/>
<dbReference type="SUPFAM" id="SSF57845">
    <property type="entry name" value="B-box zinc-binding domain"/>
    <property type="match status" value="1"/>
</dbReference>
<dbReference type="GeneID" id="115921600"/>
<keyword evidence="6" id="KW-0175">Coiled coil</keyword>
<dbReference type="Pfam" id="PF13445">
    <property type="entry name" value="zf-RING_UBOX"/>
    <property type="match status" value="1"/>
</dbReference>
<feature type="coiled-coil region" evidence="6">
    <location>
        <begin position="216"/>
        <end position="279"/>
    </location>
</feature>
<dbReference type="CDD" id="cd19756">
    <property type="entry name" value="Bbox2"/>
    <property type="match status" value="1"/>
</dbReference>
<dbReference type="SUPFAM" id="SSF101898">
    <property type="entry name" value="NHL repeat"/>
    <property type="match status" value="1"/>
</dbReference>
<dbReference type="Proteomes" id="UP000007110">
    <property type="component" value="Unassembled WGS sequence"/>
</dbReference>
<dbReference type="PROSITE" id="PS50119">
    <property type="entry name" value="ZF_BBOX"/>
    <property type="match status" value="2"/>
</dbReference>
<evidence type="ECO:0000256" key="6">
    <source>
        <dbReference type="SAM" id="Coils"/>
    </source>
</evidence>
<keyword evidence="10" id="KW-1185">Reference proteome</keyword>
<evidence type="ECO:0000313" key="10">
    <source>
        <dbReference type="Proteomes" id="UP000007110"/>
    </source>
</evidence>
<dbReference type="InterPro" id="IPR011042">
    <property type="entry name" value="6-blade_b-propeller_TolB-like"/>
</dbReference>
<dbReference type="OMA" id="DILAFAC"/>
<feature type="domain" description="B box-type" evidence="8">
    <location>
        <begin position="160"/>
        <end position="201"/>
    </location>
</feature>
<evidence type="ECO:0000256" key="4">
    <source>
        <dbReference type="ARBA" id="ARBA00022833"/>
    </source>
</evidence>
<feature type="domain" description="B box-type" evidence="8">
    <location>
        <begin position="101"/>
        <end position="148"/>
    </location>
</feature>
<dbReference type="FunCoup" id="A0A7M7NE59">
    <property type="interactions" value="846"/>
</dbReference>
<dbReference type="Gene3D" id="3.30.40.10">
    <property type="entry name" value="Zinc/RING finger domain, C3HC4 (zinc finger)"/>
    <property type="match status" value="1"/>
</dbReference>
<protein>
    <submittedName>
        <fullName evidence="9">Uncharacterized protein</fullName>
    </submittedName>
</protein>
<dbReference type="Gene3D" id="3.30.160.60">
    <property type="entry name" value="Classic Zinc Finger"/>
    <property type="match status" value="1"/>
</dbReference>
<dbReference type="GO" id="GO:0008270">
    <property type="term" value="F:zinc ion binding"/>
    <property type="evidence" value="ECO:0007669"/>
    <property type="project" value="UniProtKB-KW"/>
</dbReference>
<accession>A0A7M7NE59</accession>
<dbReference type="PROSITE" id="PS00518">
    <property type="entry name" value="ZF_RING_1"/>
    <property type="match status" value="1"/>
</dbReference>
<dbReference type="OrthoDB" id="342730at2759"/>
<dbReference type="InterPro" id="IPR001841">
    <property type="entry name" value="Znf_RING"/>
</dbReference>
<evidence type="ECO:0000256" key="5">
    <source>
        <dbReference type="PROSITE-ProRule" id="PRU00024"/>
    </source>
</evidence>
<evidence type="ECO:0000259" key="7">
    <source>
        <dbReference type="PROSITE" id="PS50089"/>
    </source>
</evidence>
<dbReference type="InterPro" id="IPR017907">
    <property type="entry name" value="Znf_RING_CS"/>
</dbReference>
<dbReference type="Gene3D" id="2.120.10.30">
    <property type="entry name" value="TolB, C-terminal domain"/>
    <property type="match status" value="1"/>
</dbReference>
<dbReference type="SUPFAM" id="SSF57850">
    <property type="entry name" value="RING/U-box"/>
    <property type="match status" value="1"/>
</dbReference>
<dbReference type="AlphaFoldDB" id="A0A7M7NE59"/>
<name>A0A7M7NE59_STRPU</name>
<dbReference type="InterPro" id="IPR027370">
    <property type="entry name" value="Znf-RING_euk"/>
</dbReference>
<dbReference type="InterPro" id="IPR000315">
    <property type="entry name" value="Znf_B-box"/>
</dbReference>
<dbReference type="SMART" id="SM00184">
    <property type="entry name" value="RING"/>
    <property type="match status" value="1"/>
</dbReference>